<dbReference type="Gene3D" id="2.60.40.420">
    <property type="entry name" value="Cupredoxins - blue copper proteins"/>
    <property type="match status" value="1"/>
</dbReference>
<feature type="chain" id="PRO_5014679884" description="Phytocyanin domain-containing protein" evidence="7">
    <location>
        <begin position="24"/>
        <end position="276"/>
    </location>
</feature>
<dbReference type="InterPro" id="IPR003245">
    <property type="entry name" value="Phytocyanin_dom"/>
</dbReference>
<feature type="compositionally biased region" description="Pro residues" evidence="6">
    <location>
        <begin position="225"/>
        <end position="243"/>
    </location>
</feature>
<dbReference type="EMBL" id="OIVN01002635">
    <property type="protein sequence ID" value="SPD05238.1"/>
    <property type="molecule type" value="Genomic_DNA"/>
</dbReference>
<keyword evidence="4" id="KW-0186">Copper</keyword>
<gene>
    <name evidence="9" type="ORF">FSB_LOCUS33120</name>
</gene>
<feature type="compositionally biased region" description="Pro residues" evidence="6">
    <location>
        <begin position="132"/>
        <end position="218"/>
    </location>
</feature>
<dbReference type="InterPro" id="IPR039391">
    <property type="entry name" value="Phytocyanin-like"/>
</dbReference>
<dbReference type="PANTHER" id="PTHR33021">
    <property type="entry name" value="BLUE COPPER PROTEIN"/>
    <property type="match status" value="1"/>
</dbReference>
<keyword evidence="5" id="KW-0325">Glycoprotein</keyword>
<dbReference type="GO" id="GO:0046872">
    <property type="term" value="F:metal ion binding"/>
    <property type="evidence" value="ECO:0007669"/>
    <property type="project" value="UniProtKB-KW"/>
</dbReference>
<evidence type="ECO:0000256" key="3">
    <source>
        <dbReference type="ARBA" id="ARBA00022982"/>
    </source>
</evidence>
<dbReference type="GO" id="GO:0009055">
    <property type="term" value="F:electron transfer activity"/>
    <property type="evidence" value="ECO:0007669"/>
    <property type="project" value="InterPro"/>
</dbReference>
<dbReference type="PANTHER" id="PTHR33021:SF339">
    <property type="entry name" value="OS07G0570600 PROTEIN"/>
    <property type="match status" value="1"/>
</dbReference>
<dbReference type="InterPro" id="IPR028871">
    <property type="entry name" value="BlueCu_1_BS"/>
</dbReference>
<feature type="region of interest" description="Disordered" evidence="6">
    <location>
        <begin position="128"/>
        <end position="251"/>
    </location>
</feature>
<feature type="domain" description="Phytocyanin" evidence="8">
    <location>
        <begin position="24"/>
        <end position="125"/>
    </location>
</feature>
<reference evidence="9" key="1">
    <citation type="submission" date="2018-02" db="EMBL/GenBank/DDBJ databases">
        <authorList>
            <person name="Cohen D.B."/>
            <person name="Kent A.D."/>
        </authorList>
    </citation>
    <scope>NUCLEOTIDE SEQUENCE</scope>
</reference>
<evidence type="ECO:0000256" key="2">
    <source>
        <dbReference type="ARBA" id="ARBA00022723"/>
    </source>
</evidence>
<protein>
    <recommendedName>
        <fullName evidence="8">Phytocyanin domain-containing protein</fullName>
    </recommendedName>
</protein>
<evidence type="ECO:0000256" key="6">
    <source>
        <dbReference type="SAM" id="MobiDB-lite"/>
    </source>
</evidence>
<dbReference type="PROSITE" id="PS51485">
    <property type="entry name" value="PHYTOCYANIN"/>
    <property type="match status" value="1"/>
</dbReference>
<keyword evidence="2" id="KW-0479">Metal-binding</keyword>
<sequence length="276" mass="29162">MALFKNVMVLFFFFALIIEVSFGAVYEVGDSRGWINDSSVDYKSWASTKEFHVGDIIRFVYNPLENNVMSVTFKSFKSCNSTEPEFVRISGNDSFTITKPGHYYYICGVPGHCEIGQKVDIRVAKSSKLAPTPSPSPKLAPSPTPTSSPSPKFSPSPAPSLSPSPKLAPTPSPSSSPSPKLAPSPTPKSSPSPTPSSSPSPKLAPSPTPTSSPSPSPAPTEHQSPPGPPGDEGYPTPPAPTPAPSKKSSASSIQYFKELLAFQLMIAAGVLACFAF</sequence>
<evidence type="ECO:0000256" key="7">
    <source>
        <dbReference type="SAM" id="SignalP"/>
    </source>
</evidence>
<dbReference type="AlphaFoldDB" id="A0A2N9H0B5"/>
<dbReference type="PROSITE" id="PS00196">
    <property type="entry name" value="COPPER_BLUE"/>
    <property type="match status" value="1"/>
</dbReference>
<feature type="signal peptide" evidence="7">
    <location>
        <begin position="1"/>
        <end position="23"/>
    </location>
</feature>
<proteinExistence type="predicted"/>
<organism evidence="9">
    <name type="scientific">Fagus sylvatica</name>
    <name type="common">Beechnut</name>
    <dbReference type="NCBI Taxonomy" id="28930"/>
    <lineage>
        <taxon>Eukaryota</taxon>
        <taxon>Viridiplantae</taxon>
        <taxon>Streptophyta</taxon>
        <taxon>Embryophyta</taxon>
        <taxon>Tracheophyta</taxon>
        <taxon>Spermatophyta</taxon>
        <taxon>Magnoliopsida</taxon>
        <taxon>eudicotyledons</taxon>
        <taxon>Gunneridae</taxon>
        <taxon>Pentapetalae</taxon>
        <taxon>rosids</taxon>
        <taxon>fabids</taxon>
        <taxon>Fagales</taxon>
        <taxon>Fagaceae</taxon>
        <taxon>Fagus</taxon>
    </lineage>
</organism>
<keyword evidence="3" id="KW-0249">Electron transport</keyword>
<evidence type="ECO:0000256" key="5">
    <source>
        <dbReference type="ARBA" id="ARBA00023180"/>
    </source>
</evidence>
<dbReference type="InterPro" id="IPR008972">
    <property type="entry name" value="Cupredoxin"/>
</dbReference>
<keyword evidence="7" id="KW-0732">Signal</keyword>
<evidence type="ECO:0000313" key="9">
    <source>
        <dbReference type="EMBL" id="SPD05238.1"/>
    </source>
</evidence>
<dbReference type="GO" id="GO:0005886">
    <property type="term" value="C:plasma membrane"/>
    <property type="evidence" value="ECO:0007669"/>
    <property type="project" value="TreeGrafter"/>
</dbReference>
<accession>A0A2N9H0B5</accession>
<evidence type="ECO:0000256" key="4">
    <source>
        <dbReference type="ARBA" id="ARBA00023008"/>
    </source>
</evidence>
<dbReference type="FunFam" id="2.60.40.420:FF:000003">
    <property type="entry name" value="Blue copper"/>
    <property type="match status" value="1"/>
</dbReference>
<name>A0A2N9H0B5_FAGSY</name>
<evidence type="ECO:0000256" key="1">
    <source>
        <dbReference type="ARBA" id="ARBA00022448"/>
    </source>
</evidence>
<keyword evidence="1" id="KW-0813">Transport</keyword>
<evidence type="ECO:0000259" key="8">
    <source>
        <dbReference type="PROSITE" id="PS51485"/>
    </source>
</evidence>
<dbReference type="Pfam" id="PF02298">
    <property type="entry name" value="Cu_bind_like"/>
    <property type="match status" value="1"/>
</dbReference>
<dbReference type="SUPFAM" id="SSF49503">
    <property type="entry name" value="Cupredoxins"/>
    <property type="match status" value="1"/>
</dbReference>